<dbReference type="AlphaFoldDB" id="A0A6P1NX25"/>
<name>A0A6P1NX25_9BACT</name>
<proteinExistence type="predicted"/>
<organism evidence="2 3">
    <name type="scientific">Nibribacter ruber</name>
    <dbReference type="NCBI Taxonomy" id="2698458"/>
    <lineage>
        <taxon>Bacteria</taxon>
        <taxon>Pseudomonadati</taxon>
        <taxon>Bacteroidota</taxon>
        <taxon>Cytophagia</taxon>
        <taxon>Cytophagales</taxon>
        <taxon>Hymenobacteraceae</taxon>
        <taxon>Nibribacter</taxon>
    </lineage>
</organism>
<dbReference type="KEGG" id="nib:GU926_02465"/>
<dbReference type="EMBL" id="CP047897">
    <property type="protein sequence ID" value="QHL86365.1"/>
    <property type="molecule type" value="Genomic_DNA"/>
</dbReference>
<gene>
    <name evidence="2" type="ORF">GU926_02465</name>
</gene>
<dbReference type="PROSITE" id="PS51257">
    <property type="entry name" value="PROKAR_LIPOPROTEIN"/>
    <property type="match status" value="1"/>
</dbReference>
<evidence type="ECO:0000313" key="2">
    <source>
        <dbReference type="EMBL" id="QHL86365.1"/>
    </source>
</evidence>
<accession>A0A6P1NX25</accession>
<evidence type="ECO:0000313" key="3">
    <source>
        <dbReference type="Proteomes" id="UP000464214"/>
    </source>
</evidence>
<reference evidence="2 3" key="1">
    <citation type="submission" date="2020-01" db="EMBL/GenBank/DDBJ databases">
        <authorList>
            <person name="Kim M."/>
        </authorList>
    </citation>
    <scope>NUCLEOTIDE SEQUENCE [LARGE SCALE GENOMIC DNA]</scope>
    <source>
        <strain evidence="2 3">BT10</strain>
    </source>
</reference>
<feature type="region of interest" description="Disordered" evidence="1">
    <location>
        <begin position="16"/>
        <end position="55"/>
    </location>
</feature>
<sequence>MKKVLMVATVLLGFGCGDSNTTTTRQTTQDMATDESVEIGAGDEISPQLEGDDDSARLRVDTVTSSQEVQTQQQPIAPQ</sequence>
<keyword evidence="3" id="KW-1185">Reference proteome</keyword>
<evidence type="ECO:0000256" key="1">
    <source>
        <dbReference type="SAM" id="MobiDB-lite"/>
    </source>
</evidence>
<dbReference type="Proteomes" id="UP000464214">
    <property type="component" value="Chromosome"/>
</dbReference>
<dbReference type="RefSeq" id="WP_160688692.1">
    <property type="nucleotide sequence ID" value="NZ_CP047897.1"/>
</dbReference>
<protein>
    <submittedName>
        <fullName evidence="2">Uncharacterized protein</fullName>
    </submittedName>
</protein>